<evidence type="ECO:0000313" key="3">
    <source>
        <dbReference type="Proteomes" id="UP001431010"/>
    </source>
</evidence>
<dbReference type="InterPro" id="IPR012902">
    <property type="entry name" value="N_methyl_site"/>
</dbReference>
<organism evidence="2 3">
    <name type="scientific">Bradyrhizobium ontarionense</name>
    <dbReference type="NCBI Taxonomy" id="2898149"/>
    <lineage>
        <taxon>Bacteria</taxon>
        <taxon>Pseudomonadati</taxon>
        <taxon>Pseudomonadota</taxon>
        <taxon>Alphaproteobacteria</taxon>
        <taxon>Hyphomicrobiales</taxon>
        <taxon>Nitrobacteraceae</taxon>
        <taxon>Bradyrhizobium</taxon>
    </lineage>
</organism>
<evidence type="ECO:0000313" key="2">
    <source>
        <dbReference type="EMBL" id="UFZ07141.1"/>
    </source>
</evidence>
<keyword evidence="1" id="KW-0812">Transmembrane</keyword>
<dbReference type="PROSITE" id="PS00409">
    <property type="entry name" value="PROKAR_NTER_METHYL"/>
    <property type="match status" value="1"/>
</dbReference>
<keyword evidence="3" id="KW-1185">Reference proteome</keyword>
<dbReference type="SUPFAM" id="SSF54523">
    <property type="entry name" value="Pili subunits"/>
    <property type="match status" value="1"/>
</dbReference>
<keyword evidence="1" id="KW-0472">Membrane</keyword>
<dbReference type="InterPro" id="IPR045584">
    <property type="entry name" value="Pilin-like"/>
</dbReference>
<sequence length="134" mass="14100">MADRGTADRSQAGFTLIEVLVALAVVSVSIVAIGAVVSRNANGVRKLEQHVTLITDMRLALATALADRSRLQPGIIDQRSGSGSVVLRINPLGGDWERPVGQQGWVPEAVTLHVRTGSGAVADVQTVRLARMAP</sequence>
<evidence type="ECO:0000256" key="1">
    <source>
        <dbReference type="SAM" id="Phobius"/>
    </source>
</evidence>
<dbReference type="RefSeq" id="WP_231326594.1">
    <property type="nucleotide sequence ID" value="NZ_CP088156.1"/>
</dbReference>
<dbReference type="Proteomes" id="UP001431010">
    <property type="component" value="Chromosome"/>
</dbReference>
<proteinExistence type="predicted"/>
<dbReference type="EMBL" id="CP088156">
    <property type="protein sequence ID" value="UFZ07141.1"/>
    <property type="molecule type" value="Genomic_DNA"/>
</dbReference>
<protein>
    <submittedName>
        <fullName evidence="2">Prepilin-type N-terminal cleavage/methylation domain-containing protein</fullName>
    </submittedName>
</protein>
<dbReference type="NCBIfam" id="TIGR02532">
    <property type="entry name" value="IV_pilin_GFxxxE"/>
    <property type="match status" value="1"/>
</dbReference>
<accession>A0ABY3RI61</accession>
<keyword evidence="1" id="KW-1133">Transmembrane helix</keyword>
<dbReference type="Pfam" id="PF07963">
    <property type="entry name" value="N_methyl"/>
    <property type="match status" value="1"/>
</dbReference>
<name>A0ABY3RI61_9BRAD</name>
<reference evidence="2" key="1">
    <citation type="journal article" date="2024" name="Antonie Van Leeuwenhoek">
        <title>Bradyrhizobium ontarionense sp. nov., a novel bacterial symbiont isolated from Aeschynomene indica (Indian jointvetch), harbours photosynthesis, nitrogen fixation and nitrous oxide (N2O) reductase genes.</title>
        <authorList>
            <person name="Bromfield E.S.P."/>
            <person name="Cloutier S."/>
        </authorList>
    </citation>
    <scope>NUCLEOTIDE SEQUENCE</scope>
    <source>
        <strain evidence="2">A19</strain>
    </source>
</reference>
<gene>
    <name evidence="2" type="ORF">LQG66_12900</name>
</gene>
<feature type="transmembrane region" description="Helical" evidence="1">
    <location>
        <begin position="12"/>
        <end position="37"/>
    </location>
</feature>